<evidence type="ECO:0000256" key="3">
    <source>
        <dbReference type="ARBA" id="ARBA00022443"/>
    </source>
</evidence>
<keyword evidence="10 16" id="KW-0518">Myosin</keyword>
<keyword evidence="8" id="KW-0378">Hydrolase</keyword>
<feature type="domain" description="Myosin motor" evidence="19">
    <location>
        <begin position="37"/>
        <end position="716"/>
    </location>
</feature>
<dbReference type="SUPFAM" id="SSF52540">
    <property type="entry name" value="P-loop containing nucleoside triphosphate hydrolases"/>
    <property type="match status" value="1"/>
</dbReference>
<dbReference type="FunFam" id="1.20.5.4820:FF:000004">
    <property type="entry name" value="Myosin IE"/>
    <property type="match status" value="1"/>
</dbReference>
<keyword evidence="3 15" id="KW-0728">SH3 domain</keyword>
<keyword evidence="22" id="KW-1185">Reference proteome</keyword>
<dbReference type="PROSITE" id="PS51456">
    <property type="entry name" value="MYOSIN_MOTOR"/>
    <property type="match status" value="1"/>
</dbReference>
<feature type="region of interest" description="Disordered" evidence="17">
    <location>
        <begin position="1160"/>
        <end position="1255"/>
    </location>
</feature>
<dbReference type="CDD" id="cd01378">
    <property type="entry name" value="MYSc_Myo1"/>
    <property type="match status" value="1"/>
</dbReference>
<evidence type="ECO:0000313" key="22">
    <source>
        <dbReference type="Proteomes" id="UP000807342"/>
    </source>
</evidence>
<evidence type="ECO:0000256" key="13">
    <source>
        <dbReference type="ARBA" id="ARBA00023212"/>
    </source>
</evidence>
<dbReference type="GO" id="GO:0016787">
    <property type="term" value="F:hydrolase activity"/>
    <property type="evidence" value="ECO:0007669"/>
    <property type="project" value="UniProtKB-KW"/>
</dbReference>
<dbReference type="PROSITE" id="PS51757">
    <property type="entry name" value="TH1"/>
    <property type="match status" value="1"/>
</dbReference>
<feature type="compositionally biased region" description="Pro residues" evidence="17">
    <location>
        <begin position="1126"/>
        <end position="1143"/>
    </location>
</feature>
<feature type="compositionally biased region" description="Pro residues" evidence="17">
    <location>
        <begin position="1195"/>
        <end position="1218"/>
    </location>
</feature>
<dbReference type="CDD" id="cd11858">
    <property type="entry name" value="SH3_Myosin-I_fungi"/>
    <property type="match status" value="1"/>
</dbReference>
<dbReference type="Pfam" id="PF14604">
    <property type="entry name" value="SH3_9"/>
    <property type="match status" value="1"/>
</dbReference>
<dbReference type="Gene3D" id="1.20.58.530">
    <property type="match status" value="1"/>
</dbReference>
<dbReference type="GO" id="GO:0051015">
    <property type="term" value="F:actin filament binding"/>
    <property type="evidence" value="ECO:0007669"/>
    <property type="project" value="TreeGrafter"/>
</dbReference>
<keyword evidence="6" id="KW-0677">Repeat</keyword>
<proteinExistence type="inferred from homology"/>
<feature type="binding site" evidence="16">
    <location>
        <begin position="130"/>
        <end position="137"/>
    </location>
    <ligand>
        <name>ATP</name>
        <dbReference type="ChEBI" id="CHEBI:30616"/>
    </ligand>
</feature>
<dbReference type="Proteomes" id="UP000807342">
    <property type="component" value="Unassembled WGS sequence"/>
</dbReference>
<keyword evidence="11 16" id="KW-0505">Motor protein</keyword>
<dbReference type="FunFam" id="1.20.120.720:FF:000015">
    <property type="entry name" value="Myosin I"/>
    <property type="match status" value="1"/>
</dbReference>
<dbReference type="InterPro" id="IPR010926">
    <property type="entry name" value="Myosin_TH1"/>
</dbReference>
<protein>
    <recommendedName>
        <fullName evidence="23">Myosin-1</fullName>
    </recommendedName>
</protein>
<feature type="domain" description="SH3" evidence="18">
    <location>
        <begin position="1062"/>
        <end position="1120"/>
    </location>
</feature>
<comment type="function">
    <text evidence="14">Type-I myosin implicated in the organization of the actin cytoskeleton. Required for proper actin cytoskeleton polarization. At the cell cortex, assembles in patch-like structures together with proteins from the actin-polymerizing machinery and promotes actin assembly. Functions as actin nucleation-promoting factor (NPF) for the Arp2/3 complex.</text>
</comment>
<dbReference type="SMART" id="SM00326">
    <property type="entry name" value="SH3"/>
    <property type="match status" value="1"/>
</dbReference>
<organism evidence="21 22">
    <name type="scientific">Macrolepiota fuliginosa MF-IS2</name>
    <dbReference type="NCBI Taxonomy" id="1400762"/>
    <lineage>
        <taxon>Eukaryota</taxon>
        <taxon>Fungi</taxon>
        <taxon>Dikarya</taxon>
        <taxon>Basidiomycota</taxon>
        <taxon>Agaricomycotina</taxon>
        <taxon>Agaricomycetes</taxon>
        <taxon>Agaricomycetidae</taxon>
        <taxon>Agaricales</taxon>
        <taxon>Agaricineae</taxon>
        <taxon>Agaricaceae</taxon>
        <taxon>Macrolepiota</taxon>
    </lineage>
</organism>
<evidence type="ECO:0000313" key="21">
    <source>
        <dbReference type="EMBL" id="KAF9454189.1"/>
    </source>
</evidence>
<evidence type="ECO:0000256" key="14">
    <source>
        <dbReference type="ARBA" id="ARBA00025586"/>
    </source>
</evidence>
<dbReference type="InterPro" id="IPR001609">
    <property type="entry name" value="Myosin_head_motor_dom-like"/>
</dbReference>
<evidence type="ECO:0000256" key="1">
    <source>
        <dbReference type="ARBA" id="ARBA00004134"/>
    </source>
</evidence>
<feature type="region of interest" description="Actin-binding" evidence="16">
    <location>
        <begin position="589"/>
        <end position="611"/>
    </location>
</feature>
<evidence type="ECO:0008006" key="23">
    <source>
        <dbReference type="Google" id="ProtNLM"/>
    </source>
</evidence>
<dbReference type="GO" id="GO:0030479">
    <property type="term" value="C:actin cortical patch"/>
    <property type="evidence" value="ECO:0007669"/>
    <property type="project" value="UniProtKB-SubCell"/>
</dbReference>
<dbReference type="GO" id="GO:0007015">
    <property type="term" value="P:actin filament organization"/>
    <property type="evidence" value="ECO:0007669"/>
    <property type="project" value="TreeGrafter"/>
</dbReference>
<sequence length="1274" mass="140038">MAISKKAGKKVAPAKQSGGKAKVAKADWKEGFKKKQVGVSDMTLLTAISNESINENLEKRWKSAEIYTYIGAVLISVNPFRDLGIYTDEILQRYRGKNRLEVPPHVFSIAESAYYNMNAYHENQCVIISGESGAGKTEAAKRIMQYIAAVSGGQDSSIQEIKDMVLATNPLLESFGCAKTLRNNNSSRHGKYLEIMFNTNGEPVGAQITNYLLEKGRVVGQVENERDFHIFYQFTKGASPEQREAFGLQGPEAYAYTSMSNCLEVQDIDDVKDYSDTIRAMDVIGLSAEEQHEIFKMLAIILWLGNVQFEEMDDGNAKISDTGVTDFVAYLMEVDGAMVQKVLTQRVMETQKGGRRGSVYDVPLNPSQASAGRDALSKAIYNNLFEWIVSRVNVSMKPRGASAHVIGILDIFGFEIFEDNSFEQLCINYVNEKLQQIFIELTLKTEQEEYVREQIQWTPIKFFNNKVVCELIEERRPPGIFAALNDACATAHADPTAADNSFIQRAAALASNPHFESRGAQFLVRHYAGDVMYNVAGMTDKNKDSLIRDLLDLVANSGDGFLQKLFPDRPDPNSKKRPPTAGDRIKQSAGALVENLMKAQPSYIRTIKPNQNRSGTEYDIKAILHQIKYLGLQENIRVRRAGFAYRNTFEKMVERFYLLSSKTSYAGEYTWSGDSKSGCEQILRDVGIAKEEWQMGVTKAFIKNPETLFALETMRDRYWHNMAARIQRAWRNYMRYKHECARRIQRFWKNNKEGIVYAQVRDYGHQILAGRKERRRFSLLSYRRFHGDYLGVNTKDALGSELATACGISGEKVAYSGKIQVLVSKLGRSSKPSPRFLVLTQKAAYILITTAKDGPPVTAVERKVPLVTIKSIGMSNLRDDWMTLNTNVPSEEGDPVINCDFKTELATHLLQLTQASINVVIGPTIEYAKKKDKKAEIKFTKDETIQRGDVYKSHTVRVPSGEPPNSVSRPPAKRKPGVVRPITQGKLLRAGGPSKPTASSRPKPAARPLPGKSTPTAASAPVTKAAPAPVAKSTPITPSSMGGRAPPPPPRAAAPPPPPAEPEKPMYKAKFAFEGQEGEMPLQKDDIVELVQKDDNGWWLVRKGSIEGWAPNNYLELVPPRAAVPAAPPPPPRTRPVPTPTPKVAPTSVAADAFAKPVSVFPGMVPANGSTTPWKKPGTPVSDASRGSEPAAGRVPPPVASKPKPPPVAAKPGAPKPPAVGAKPGSAKPPIPAATRPPPVASNKPGSVQKPAMISGQMDLAAALAKRAQRGGDD</sequence>
<dbReference type="Gene3D" id="2.30.30.40">
    <property type="entry name" value="SH3 Domains"/>
    <property type="match status" value="1"/>
</dbReference>
<dbReference type="PROSITE" id="PS50002">
    <property type="entry name" value="SH3"/>
    <property type="match status" value="1"/>
</dbReference>
<evidence type="ECO:0000256" key="7">
    <source>
        <dbReference type="ARBA" id="ARBA00022741"/>
    </source>
</evidence>
<dbReference type="GO" id="GO:0006897">
    <property type="term" value="P:endocytosis"/>
    <property type="evidence" value="ECO:0007669"/>
    <property type="project" value="TreeGrafter"/>
</dbReference>
<dbReference type="OrthoDB" id="6108017at2759"/>
<dbReference type="Gene3D" id="1.20.120.720">
    <property type="entry name" value="Myosin VI head, motor domain, U50 subdomain"/>
    <property type="match status" value="1"/>
</dbReference>
<feature type="compositionally biased region" description="Pro residues" evidence="17">
    <location>
        <begin position="1227"/>
        <end position="1240"/>
    </location>
</feature>
<evidence type="ECO:0000256" key="5">
    <source>
        <dbReference type="ARBA" id="ARBA00022553"/>
    </source>
</evidence>
<reference evidence="21" key="1">
    <citation type="submission" date="2020-11" db="EMBL/GenBank/DDBJ databases">
        <authorList>
            <consortium name="DOE Joint Genome Institute"/>
            <person name="Ahrendt S."/>
            <person name="Riley R."/>
            <person name="Andreopoulos W."/>
            <person name="Labutti K."/>
            <person name="Pangilinan J."/>
            <person name="Ruiz-Duenas F.J."/>
            <person name="Barrasa J.M."/>
            <person name="Sanchez-Garcia M."/>
            <person name="Camarero S."/>
            <person name="Miyauchi S."/>
            <person name="Serrano A."/>
            <person name="Linde D."/>
            <person name="Babiker R."/>
            <person name="Drula E."/>
            <person name="Ayuso-Fernandez I."/>
            <person name="Pacheco R."/>
            <person name="Padilla G."/>
            <person name="Ferreira P."/>
            <person name="Barriuso J."/>
            <person name="Kellner H."/>
            <person name="Castanera R."/>
            <person name="Alfaro M."/>
            <person name="Ramirez L."/>
            <person name="Pisabarro A.G."/>
            <person name="Kuo A."/>
            <person name="Tritt A."/>
            <person name="Lipzen A."/>
            <person name="He G."/>
            <person name="Yan M."/>
            <person name="Ng V."/>
            <person name="Cullen D."/>
            <person name="Martin F."/>
            <person name="Rosso M.-N."/>
            <person name="Henrissat B."/>
            <person name="Hibbett D."/>
            <person name="Martinez A.T."/>
            <person name="Grigoriev I.V."/>
        </authorList>
    </citation>
    <scope>NUCLEOTIDE SEQUENCE</scope>
    <source>
        <strain evidence="21">MF-IS2</strain>
    </source>
</reference>
<evidence type="ECO:0000259" key="20">
    <source>
        <dbReference type="PROSITE" id="PS51757"/>
    </source>
</evidence>
<name>A0A9P5XNR5_9AGAR</name>
<comment type="subcellular location">
    <subcellularLocation>
        <location evidence="1">Cytoplasm</location>
        <location evidence="1">Cytoskeleton</location>
        <location evidence="1">Actin patch</location>
    </subcellularLocation>
</comment>
<dbReference type="PANTHER" id="PTHR13140">
    <property type="entry name" value="MYOSIN"/>
    <property type="match status" value="1"/>
</dbReference>
<feature type="region of interest" description="Disordered" evidence="17">
    <location>
        <begin position="954"/>
        <end position="1068"/>
    </location>
</feature>
<keyword evidence="5" id="KW-0597">Phosphoprotein</keyword>
<dbReference type="SUPFAM" id="SSF50044">
    <property type="entry name" value="SH3-domain"/>
    <property type="match status" value="1"/>
</dbReference>
<dbReference type="GO" id="GO:0005524">
    <property type="term" value="F:ATP binding"/>
    <property type="evidence" value="ECO:0007669"/>
    <property type="project" value="UniProtKB-UniRule"/>
</dbReference>
<feature type="compositionally biased region" description="Pro residues" evidence="17">
    <location>
        <begin position="1045"/>
        <end position="1060"/>
    </location>
</feature>
<evidence type="ECO:0000256" key="4">
    <source>
        <dbReference type="ARBA" id="ARBA00022490"/>
    </source>
</evidence>
<keyword evidence="7 16" id="KW-0547">Nucleotide-binding</keyword>
<feature type="compositionally biased region" description="Low complexity" evidence="17">
    <location>
        <begin position="1012"/>
        <end position="1035"/>
    </location>
</feature>
<comment type="caution">
    <text evidence="21">The sequence shown here is derived from an EMBL/GenBank/DDBJ whole genome shotgun (WGS) entry which is preliminary data.</text>
</comment>
<keyword evidence="13" id="KW-0206">Cytoskeleton</keyword>
<evidence type="ECO:0000256" key="17">
    <source>
        <dbReference type="SAM" id="MobiDB-lite"/>
    </source>
</evidence>
<dbReference type="GO" id="GO:0051666">
    <property type="term" value="P:actin cortical patch localization"/>
    <property type="evidence" value="ECO:0007669"/>
    <property type="project" value="TreeGrafter"/>
</dbReference>
<dbReference type="Gene3D" id="3.40.850.10">
    <property type="entry name" value="Kinesin motor domain"/>
    <property type="match status" value="1"/>
</dbReference>
<dbReference type="InterPro" id="IPR001452">
    <property type="entry name" value="SH3_domain"/>
</dbReference>
<dbReference type="GO" id="GO:0000146">
    <property type="term" value="F:microfilament motor activity"/>
    <property type="evidence" value="ECO:0007669"/>
    <property type="project" value="TreeGrafter"/>
</dbReference>
<feature type="region of interest" description="Disordered" evidence="17">
    <location>
        <begin position="1125"/>
        <end position="1145"/>
    </location>
</feature>
<dbReference type="EMBL" id="MU151056">
    <property type="protein sequence ID" value="KAF9454189.1"/>
    <property type="molecule type" value="Genomic_DNA"/>
</dbReference>
<dbReference type="PRINTS" id="PR00193">
    <property type="entry name" value="MYOSINHEAVY"/>
</dbReference>
<evidence type="ECO:0000256" key="15">
    <source>
        <dbReference type="PROSITE-ProRule" id="PRU00192"/>
    </source>
</evidence>
<evidence type="ECO:0000256" key="12">
    <source>
        <dbReference type="ARBA" id="ARBA00023203"/>
    </source>
</evidence>
<evidence type="ECO:0000256" key="6">
    <source>
        <dbReference type="ARBA" id="ARBA00022737"/>
    </source>
</evidence>
<dbReference type="GO" id="GO:0005886">
    <property type="term" value="C:plasma membrane"/>
    <property type="evidence" value="ECO:0007669"/>
    <property type="project" value="TreeGrafter"/>
</dbReference>
<evidence type="ECO:0000256" key="9">
    <source>
        <dbReference type="ARBA" id="ARBA00022840"/>
    </source>
</evidence>
<feature type="region of interest" description="Disordered" evidence="17">
    <location>
        <begin position="565"/>
        <end position="584"/>
    </location>
</feature>
<dbReference type="FunFam" id="1.20.58.530:FF:000007">
    <property type="entry name" value="Myosin IE"/>
    <property type="match status" value="1"/>
</dbReference>
<keyword evidence="4" id="KW-0963">Cytoplasm</keyword>
<dbReference type="Pfam" id="PF06017">
    <property type="entry name" value="Myosin_TH1"/>
    <property type="match status" value="1"/>
</dbReference>
<evidence type="ECO:0000256" key="8">
    <source>
        <dbReference type="ARBA" id="ARBA00022801"/>
    </source>
</evidence>
<evidence type="ECO:0000256" key="2">
    <source>
        <dbReference type="ARBA" id="ARBA00008314"/>
    </source>
</evidence>
<evidence type="ECO:0000259" key="18">
    <source>
        <dbReference type="PROSITE" id="PS50002"/>
    </source>
</evidence>
<dbReference type="FunFam" id="1.10.10.820:FF:000001">
    <property type="entry name" value="Myosin heavy chain"/>
    <property type="match status" value="1"/>
</dbReference>
<dbReference type="Gene3D" id="1.20.5.4820">
    <property type="match status" value="1"/>
</dbReference>
<keyword evidence="9 16" id="KW-0067">ATP-binding</keyword>
<dbReference type="GO" id="GO:0016459">
    <property type="term" value="C:myosin complex"/>
    <property type="evidence" value="ECO:0007669"/>
    <property type="project" value="UniProtKB-KW"/>
</dbReference>
<keyword evidence="12 16" id="KW-0009">Actin-binding</keyword>
<dbReference type="InterPro" id="IPR027417">
    <property type="entry name" value="P-loop_NTPase"/>
</dbReference>
<evidence type="ECO:0000256" key="11">
    <source>
        <dbReference type="ARBA" id="ARBA00023175"/>
    </source>
</evidence>
<dbReference type="InterPro" id="IPR036028">
    <property type="entry name" value="SH3-like_dom_sf"/>
</dbReference>
<gene>
    <name evidence="21" type="ORF">P691DRAFT_718166</name>
</gene>
<dbReference type="InterPro" id="IPR035535">
    <property type="entry name" value="Fungal_myosin-I_SH3"/>
</dbReference>
<evidence type="ECO:0000259" key="19">
    <source>
        <dbReference type="PROSITE" id="PS51456"/>
    </source>
</evidence>
<dbReference type="GO" id="GO:0051286">
    <property type="term" value="C:cell tip"/>
    <property type="evidence" value="ECO:0007669"/>
    <property type="project" value="TreeGrafter"/>
</dbReference>
<dbReference type="InterPro" id="IPR036961">
    <property type="entry name" value="Kinesin_motor_dom_sf"/>
</dbReference>
<dbReference type="Gene3D" id="1.10.10.820">
    <property type="match status" value="1"/>
</dbReference>
<evidence type="ECO:0000256" key="16">
    <source>
        <dbReference type="PROSITE-ProRule" id="PRU00782"/>
    </source>
</evidence>
<comment type="similarity">
    <text evidence="2 16">Belongs to the TRAFAC class myosin-kinesin ATPase superfamily. Myosin family.</text>
</comment>
<dbReference type="AlphaFoldDB" id="A0A9P5XNR5"/>
<dbReference type="PANTHER" id="PTHR13140:SF837">
    <property type="entry name" value="MYOSIN-3-RELATED"/>
    <property type="match status" value="1"/>
</dbReference>
<dbReference type="SMART" id="SM00242">
    <property type="entry name" value="MYSc"/>
    <property type="match status" value="1"/>
</dbReference>
<accession>A0A9P5XNR5</accession>
<dbReference type="InterPro" id="IPR036072">
    <property type="entry name" value="MYSc_Myo1"/>
</dbReference>
<evidence type="ECO:0000256" key="10">
    <source>
        <dbReference type="ARBA" id="ARBA00023123"/>
    </source>
</evidence>
<dbReference type="Pfam" id="PF00063">
    <property type="entry name" value="Myosin_head"/>
    <property type="match status" value="1"/>
</dbReference>
<feature type="domain" description="TH1" evidence="20">
    <location>
        <begin position="774"/>
        <end position="969"/>
    </location>
</feature>